<evidence type="ECO:0000256" key="1">
    <source>
        <dbReference type="ARBA" id="ARBA00023002"/>
    </source>
</evidence>
<name>A0A5C3R4S7_9AGAR</name>
<sequence>MPEFTNGRHLVKEYPSGYPIPGRTTAYDTSAKINTDSVSLNGGILAKLLLISVDPYLRGRLAGYTPSKFALEEPLAGYGIVKVIRSENDKFHPGDILYGNGRIRHEEYSIITKEEAEHVVAFKPVDGIPLSVYIGAAGMPGLTAFTGLKEYGNVKKGETIFVSTAAGAVGSMVVQIAKKEGLKVIGSAGSEEKVKFLKELGVDVAFNYKTTDTREVLQKEGPIDIYWDNVGGDTLDAVLENTNEHARVIMCGAISGYNGEPAIVKNLMYTIYKQTKLYGHLVGPLLSKYQEAFDKDVIPKLADGTYKHREDKVYGLDKASQALLDVLKGANVGKSVVVVSED</sequence>
<protein>
    <submittedName>
        <fullName evidence="3">NAD-P-binding protein</fullName>
    </submittedName>
</protein>
<keyword evidence="4" id="KW-1185">Reference proteome</keyword>
<dbReference type="Proteomes" id="UP000305067">
    <property type="component" value="Unassembled WGS sequence"/>
</dbReference>
<dbReference type="Gene3D" id="3.90.180.10">
    <property type="entry name" value="Medium-chain alcohol dehydrogenases, catalytic domain"/>
    <property type="match status" value="1"/>
</dbReference>
<proteinExistence type="predicted"/>
<dbReference type="InterPro" id="IPR013149">
    <property type="entry name" value="ADH-like_C"/>
</dbReference>
<dbReference type="InterPro" id="IPR041694">
    <property type="entry name" value="ADH_N_2"/>
</dbReference>
<keyword evidence="1" id="KW-0560">Oxidoreductase</keyword>
<dbReference type="SMART" id="SM00829">
    <property type="entry name" value="PKS_ER"/>
    <property type="match status" value="1"/>
</dbReference>
<dbReference type="Pfam" id="PF00107">
    <property type="entry name" value="ADH_zinc_N"/>
    <property type="match status" value="1"/>
</dbReference>
<evidence type="ECO:0000313" key="3">
    <source>
        <dbReference type="EMBL" id="TFL07869.1"/>
    </source>
</evidence>
<feature type="domain" description="Enoyl reductase (ER)" evidence="2">
    <location>
        <begin position="59"/>
        <end position="337"/>
    </location>
</feature>
<dbReference type="InterPro" id="IPR036291">
    <property type="entry name" value="NAD(P)-bd_dom_sf"/>
</dbReference>
<dbReference type="Gene3D" id="3.40.50.720">
    <property type="entry name" value="NAD(P)-binding Rossmann-like Domain"/>
    <property type="match status" value="1"/>
</dbReference>
<dbReference type="InterPro" id="IPR020843">
    <property type="entry name" value="ER"/>
</dbReference>
<reference evidence="3 4" key="1">
    <citation type="journal article" date="2019" name="Nat. Ecol. Evol.">
        <title>Megaphylogeny resolves global patterns of mushroom evolution.</title>
        <authorList>
            <person name="Varga T."/>
            <person name="Krizsan K."/>
            <person name="Foldi C."/>
            <person name="Dima B."/>
            <person name="Sanchez-Garcia M."/>
            <person name="Sanchez-Ramirez S."/>
            <person name="Szollosi G.J."/>
            <person name="Szarkandi J.G."/>
            <person name="Papp V."/>
            <person name="Albert L."/>
            <person name="Andreopoulos W."/>
            <person name="Angelini C."/>
            <person name="Antonin V."/>
            <person name="Barry K.W."/>
            <person name="Bougher N.L."/>
            <person name="Buchanan P."/>
            <person name="Buyck B."/>
            <person name="Bense V."/>
            <person name="Catcheside P."/>
            <person name="Chovatia M."/>
            <person name="Cooper J."/>
            <person name="Damon W."/>
            <person name="Desjardin D."/>
            <person name="Finy P."/>
            <person name="Geml J."/>
            <person name="Haridas S."/>
            <person name="Hughes K."/>
            <person name="Justo A."/>
            <person name="Karasinski D."/>
            <person name="Kautmanova I."/>
            <person name="Kiss B."/>
            <person name="Kocsube S."/>
            <person name="Kotiranta H."/>
            <person name="LaButti K.M."/>
            <person name="Lechner B.E."/>
            <person name="Liimatainen K."/>
            <person name="Lipzen A."/>
            <person name="Lukacs Z."/>
            <person name="Mihaltcheva S."/>
            <person name="Morgado L.N."/>
            <person name="Niskanen T."/>
            <person name="Noordeloos M.E."/>
            <person name="Ohm R.A."/>
            <person name="Ortiz-Santana B."/>
            <person name="Ovrebo C."/>
            <person name="Racz N."/>
            <person name="Riley R."/>
            <person name="Savchenko A."/>
            <person name="Shiryaev A."/>
            <person name="Soop K."/>
            <person name="Spirin V."/>
            <person name="Szebenyi C."/>
            <person name="Tomsovsky M."/>
            <person name="Tulloss R.E."/>
            <person name="Uehling J."/>
            <person name="Grigoriev I.V."/>
            <person name="Vagvolgyi C."/>
            <person name="Papp T."/>
            <person name="Martin F.M."/>
            <person name="Miettinen O."/>
            <person name="Hibbett D.S."/>
            <person name="Nagy L.G."/>
        </authorList>
    </citation>
    <scope>NUCLEOTIDE SEQUENCE [LARGE SCALE GENOMIC DNA]</scope>
    <source>
        <strain evidence="3 4">CBS 309.79</strain>
    </source>
</reference>
<dbReference type="EMBL" id="ML178814">
    <property type="protein sequence ID" value="TFL07869.1"/>
    <property type="molecule type" value="Genomic_DNA"/>
</dbReference>
<gene>
    <name evidence="3" type="ORF">BDV98DRAFT_647306</name>
</gene>
<evidence type="ECO:0000313" key="4">
    <source>
        <dbReference type="Proteomes" id="UP000305067"/>
    </source>
</evidence>
<dbReference type="InterPro" id="IPR011032">
    <property type="entry name" value="GroES-like_sf"/>
</dbReference>
<dbReference type="OrthoDB" id="809632at2759"/>
<evidence type="ECO:0000259" key="2">
    <source>
        <dbReference type="SMART" id="SM00829"/>
    </source>
</evidence>
<dbReference type="Pfam" id="PF16884">
    <property type="entry name" value="ADH_N_2"/>
    <property type="match status" value="1"/>
</dbReference>
<dbReference type="AlphaFoldDB" id="A0A5C3R4S7"/>
<dbReference type="FunFam" id="3.40.50.720:FF:000121">
    <property type="entry name" value="Prostaglandin reductase 2"/>
    <property type="match status" value="1"/>
</dbReference>
<dbReference type="InterPro" id="IPR045010">
    <property type="entry name" value="MDR_fam"/>
</dbReference>
<dbReference type="PANTHER" id="PTHR43205:SF7">
    <property type="entry name" value="PROSTAGLANDIN REDUCTASE 1"/>
    <property type="match status" value="1"/>
</dbReference>
<dbReference type="SUPFAM" id="SSF50129">
    <property type="entry name" value="GroES-like"/>
    <property type="match status" value="1"/>
</dbReference>
<organism evidence="3 4">
    <name type="scientific">Pterulicium gracile</name>
    <dbReference type="NCBI Taxonomy" id="1884261"/>
    <lineage>
        <taxon>Eukaryota</taxon>
        <taxon>Fungi</taxon>
        <taxon>Dikarya</taxon>
        <taxon>Basidiomycota</taxon>
        <taxon>Agaricomycotina</taxon>
        <taxon>Agaricomycetes</taxon>
        <taxon>Agaricomycetidae</taxon>
        <taxon>Agaricales</taxon>
        <taxon>Pleurotineae</taxon>
        <taxon>Pterulaceae</taxon>
        <taxon>Pterulicium</taxon>
    </lineage>
</organism>
<dbReference type="PANTHER" id="PTHR43205">
    <property type="entry name" value="PROSTAGLANDIN REDUCTASE"/>
    <property type="match status" value="1"/>
</dbReference>
<accession>A0A5C3R4S7</accession>
<dbReference type="GO" id="GO:0016628">
    <property type="term" value="F:oxidoreductase activity, acting on the CH-CH group of donors, NAD or NADP as acceptor"/>
    <property type="evidence" value="ECO:0007669"/>
    <property type="project" value="InterPro"/>
</dbReference>
<dbReference type="CDD" id="cd05288">
    <property type="entry name" value="PGDH"/>
    <property type="match status" value="1"/>
</dbReference>
<dbReference type="SUPFAM" id="SSF51735">
    <property type="entry name" value="NAD(P)-binding Rossmann-fold domains"/>
    <property type="match status" value="1"/>
</dbReference>